<dbReference type="Pfam" id="PF00560">
    <property type="entry name" value="LRR_1"/>
    <property type="match status" value="5"/>
</dbReference>
<evidence type="ECO:0000256" key="2">
    <source>
        <dbReference type="ARBA" id="ARBA00022614"/>
    </source>
</evidence>
<dbReference type="PANTHER" id="PTHR48062:SF6">
    <property type="entry name" value="LEUCINE-RICH REPEAT RECEPTOR PROTEIN KINASE MSL1-LIKE ISOFORM X1"/>
    <property type="match status" value="1"/>
</dbReference>
<evidence type="ECO:0000256" key="1">
    <source>
        <dbReference type="ARBA" id="ARBA00009592"/>
    </source>
</evidence>
<evidence type="ECO:0000256" key="3">
    <source>
        <dbReference type="ARBA" id="ARBA00022737"/>
    </source>
</evidence>
<dbReference type="InterPro" id="IPR051502">
    <property type="entry name" value="RLP_Defense_Trigger"/>
</dbReference>
<keyword evidence="2" id="KW-0433">Leucine-rich repeat</keyword>
<dbReference type="PRINTS" id="PR00019">
    <property type="entry name" value="LEURICHRPT"/>
</dbReference>
<proteinExistence type="inferred from homology"/>
<dbReference type="Proteomes" id="UP000823775">
    <property type="component" value="Unassembled WGS sequence"/>
</dbReference>
<keyword evidence="3" id="KW-0677">Repeat</keyword>
<comment type="similarity">
    <text evidence="1">Belongs to the RLP family.</text>
</comment>
<protein>
    <submittedName>
        <fullName evidence="4">Uncharacterized protein</fullName>
    </submittedName>
</protein>
<dbReference type="Gene3D" id="3.80.10.10">
    <property type="entry name" value="Ribonuclease Inhibitor"/>
    <property type="match status" value="1"/>
</dbReference>
<gene>
    <name evidence="4" type="ORF">HAX54_028494</name>
</gene>
<evidence type="ECO:0000313" key="5">
    <source>
        <dbReference type="Proteomes" id="UP000823775"/>
    </source>
</evidence>
<keyword evidence="5" id="KW-1185">Reference proteome</keyword>
<dbReference type="InterPro" id="IPR001611">
    <property type="entry name" value="Leu-rich_rpt"/>
</dbReference>
<name>A0ABS8S9I6_DATST</name>
<dbReference type="InterPro" id="IPR032675">
    <property type="entry name" value="LRR_dom_sf"/>
</dbReference>
<organism evidence="4 5">
    <name type="scientific">Datura stramonium</name>
    <name type="common">Jimsonweed</name>
    <name type="synonym">Common thornapple</name>
    <dbReference type="NCBI Taxonomy" id="4076"/>
    <lineage>
        <taxon>Eukaryota</taxon>
        <taxon>Viridiplantae</taxon>
        <taxon>Streptophyta</taxon>
        <taxon>Embryophyta</taxon>
        <taxon>Tracheophyta</taxon>
        <taxon>Spermatophyta</taxon>
        <taxon>Magnoliopsida</taxon>
        <taxon>eudicotyledons</taxon>
        <taxon>Gunneridae</taxon>
        <taxon>Pentapetalae</taxon>
        <taxon>asterids</taxon>
        <taxon>lamiids</taxon>
        <taxon>Solanales</taxon>
        <taxon>Solanaceae</taxon>
        <taxon>Solanoideae</taxon>
        <taxon>Datureae</taxon>
        <taxon>Datura</taxon>
    </lineage>
</organism>
<dbReference type="PANTHER" id="PTHR48062">
    <property type="entry name" value="RECEPTOR-LIKE PROTEIN 14"/>
    <property type="match status" value="1"/>
</dbReference>
<reference evidence="4 5" key="1">
    <citation type="journal article" date="2021" name="BMC Genomics">
        <title>Datura genome reveals duplications of psychoactive alkaloid biosynthetic genes and high mutation rate following tissue culture.</title>
        <authorList>
            <person name="Rajewski A."/>
            <person name="Carter-House D."/>
            <person name="Stajich J."/>
            <person name="Litt A."/>
        </authorList>
    </citation>
    <scope>NUCLEOTIDE SEQUENCE [LARGE SCALE GENOMIC DNA]</scope>
    <source>
        <strain evidence="4">AR-01</strain>
    </source>
</reference>
<sequence>MMIVISGSAITYDGNQLPGNFPTWLLENNTRLAGVYARDNAFIGPLKLPSSSHLHLETIDVSNNKLNGHIPANMSLVFPKLALLNMSHNFLEGPIPSKISGVHVSLLDLSHNFLSGGVPSDLAIGSPSLTYLRLSNNSNNFSGEIPRRIRDNTRLLQLDLSKNHLEGSIPAEICKLKLINVLAISENRLSGFIPSCVSSLPLEHIHLEKINWPPDTFSNLHEIESLDLSYNSLNGSIPVVLLELNSLAIFSVAYNNLSGAVLALKLNSELLTKAAEGILFFVGFIH</sequence>
<dbReference type="EMBL" id="JACEIK010000350">
    <property type="protein sequence ID" value="MCD7455510.1"/>
    <property type="molecule type" value="Genomic_DNA"/>
</dbReference>
<accession>A0ABS8S9I6</accession>
<dbReference type="SUPFAM" id="SSF52058">
    <property type="entry name" value="L domain-like"/>
    <property type="match status" value="1"/>
</dbReference>
<evidence type="ECO:0000313" key="4">
    <source>
        <dbReference type="EMBL" id="MCD7455510.1"/>
    </source>
</evidence>
<comment type="caution">
    <text evidence="4">The sequence shown here is derived from an EMBL/GenBank/DDBJ whole genome shotgun (WGS) entry which is preliminary data.</text>
</comment>